<comment type="caution">
    <text evidence="2">The sequence shown here is derived from an EMBL/GenBank/DDBJ whole genome shotgun (WGS) entry which is preliminary data.</text>
</comment>
<sequence length="331" mass="37509">MSPQSYAQSPYLYNFTHVPGKGMGIVANYYIRRGTRIISDAPLFKIPNYTSDPAAVTSYVAKELKGKSKDEQRMFLSLYNAYPKDYMPFYGITKTNALPLGPDSEDAGLFLTVARLNHSCSPNANHTWNSNTGTETIYAIRDILRGEEITICYIGSDKSCRDREGRRKELAAVFRFECHCTVCDLAPEQSLASDKRRAEIEKLDEIVGQGDLLMLQPSMALNSCRTMLNLMDEERIYDKRVSRIYYDAFQICIANGDVARASVFARKTVEERVLCEGPDAVGLEDQKAFIENPQGHRLAGISNIWKTGLEGIREYDDQEEFNVWLWKRANS</sequence>
<dbReference type="InterPro" id="IPR053185">
    <property type="entry name" value="SET_domain_protein"/>
</dbReference>
<proteinExistence type="predicted"/>
<dbReference type="PROSITE" id="PS50280">
    <property type="entry name" value="SET"/>
    <property type="match status" value="1"/>
</dbReference>
<dbReference type="CDD" id="cd20071">
    <property type="entry name" value="SET_SMYD"/>
    <property type="match status" value="1"/>
</dbReference>
<dbReference type="AlphaFoldDB" id="A0A317SW95"/>
<dbReference type="SMART" id="SM00317">
    <property type="entry name" value="SET"/>
    <property type="match status" value="1"/>
</dbReference>
<dbReference type="PANTHER" id="PTHR47332">
    <property type="entry name" value="SET DOMAIN-CONTAINING PROTEIN 5"/>
    <property type="match status" value="1"/>
</dbReference>
<dbReference type="InterPro" id="IPR011990">
    <property type="entry name" value="TPR-like_helical_dom_sf"/>
</dbReference>
<dbReference type="InterPro" id="IPR046341">
    <property type="entry name" value="SET_dom_sf"/>
</dbReference>
<gene>
    <name evidence="2" type="ORF">C7212DRAFT_292565</name>
</gene>
<dbReference type="PANTHER" id="PTHR47332:SF4">
    <property type="entry name" value="SET DOMAIN-CONTAINING PROTEIN 5"/>
    <property type="match status" value="1"/>
</dbReference>
<dbReference type="InterPro" id="IPR001214">
    <property type="entry name" value="SET_dom"/>
</dbReference>
<dbReference type="Gene3D" id="2.170.270.10">
    <property type="entry name" value="SET domain"/>
    <property type="match status" value="1"/>
</dbReference>
<dbReference type="Pfam" id="PF00856">
    <property type="entry name" value="SET"/>
    <property type="match status" value="1"/>
</dbReference>
<dbReference type="STRING" id="42249.A0A317SW95"/>
<organism evidence="2 3">
    <name type="scientific">Tuber magnatum</name>
    <name type="common">white Piedmont truffle</name>
    <dbReference type="NCBI Taxonomy" id="42249"/>
    <lineage>
        <taxon>Eukaryota</taxon>
        <taxon>Fungi</taxon>
        <taxon>Dikarya</taxon>
        <taxon>Ascomycota</taxon>
        <taxon>Pezizomycotina</taxon>
        <taxon>Pezizomycetes</taxon>
        <taxon>Pezizales</taxon>
        <taxon>Tuberaceae</taxon>
        <taxon>Tuber</taxon>
    </lineage>
</organism>
<accession>A0A317SW95</accession>
<dbReference type="OrthoDB" id="265717at2759"/>
<dbReference type="Gene3D" id="1.25.40.10">
    <property type="entry name" value="Tetratricopeptide repeat domain"/>
    <property type="match status" value="1"/>
</dbReference>
<keyword evidence="3" id="KW-1185">Reference proteome</keyword>
<protein>
    <submittedName>
        <fullName evidence="2">SET domain-containing protein</fullName>
    </submittedName>
</protein>
<dbReference type="EMBL" id="PYWC01000020">
    <property type="protein sequence ID" value="PWW77666.1"/>
    <property type="molecule type" value="Genomic_DNA"/>
</dbReference>
<evidence type="ECO:0000313" key="2">
    <source>
        <dbReference type="EMBL" id="PWW77666.1"/>
    </source>
</evidence>
<dbReference type="SUPFAM" id="SSF82199">
    <property type="entry name" value="SET domain"/>
    <property type="match status" value="1"/>
</dbReference>
<evidence type="ECO:0000313" key="3">
    <source>
        <dbReference type="Proteomes" id="UP000246991"/>
    </source>
</evidence>
<evidence type="ECO:0000259" key="1">
    <source>
        <dbReference type="PROSITE" id="PS50280"/>
    </source>
</evidence>
<name>A0A317SW95_9PEZI</name>
<reference evidence="2 3" key="1">
    <citation type="submission" date="2018-03" db="EMBL/GenBank/DDBJ databases">
        <title>Genomes of Pezizomycetes fungi and the evolution of truffles.</title>
        <authorList>
            <person name="Murat C."/>
            <person name="Payen T."/>
            <person name="Noel B."/>
            <person name="Kuo A."/>
            <person name="Martin F.M."/>
        </authorList>
    </citation>
    <scope>NUCLEOTIDE SEQUENCE [LARGE SCALE GENOMIC DNA]</scope>
    <source>
        <strain evidence="2">091103-1</strain>
    </source>
</reference>
<feature type="domain" description="SET" evidence="1">
    <location>
        <begin position="8"/>
        <end position="154"/>
    </location>
</feature>
<dbReference type="Proteomes" id="UP000246991">
    <property type="component" value="Unassembled WGS sequence"/>
</dbReference>